<dbReference type="EMBL" id="ML978126">
    <property type="protein sequence ID" value="KAF2098622.1"/>
    <property type="molecule type" value="Genomic_DNA"/>
</dbReference>
<organism evidence="2 3">
    <name type="scientific">Rhizodiscina lignyota</name>
    <dbReference type="NCBI Taxonomy" id="1504668"/>
    <lineage>
        <taxon>Eukaryota</taxon>
        <taxon>Fungi</taxon>
        <taxon>Dikarya</taxon>
        <taxon>Ascomycota</taxon>
        <taxon>Pezizomycotina</taxon>
        <taxon>Dothideomycetes</taxon>
        <taxon>Pleosporomycetidae</taxon>
        <taxon>Aulographales</taxon>
        <taxon>Rhizodiscinaceae</taxon>
        <taxon>Rhizodiscina</taxon>
    </lineage>
</organism>
<reference evidence="2" key="1">
    <citation type="journal article" date="2020" name="Stud. Mycol.">
        <title>101 Dothideomycetes genomes: a test case for predicting lifestyles and emergence of pathogens.</title>
        <authorList>
            <person name="Haridas S."/>
            <person name="Albert R."/>
            <person name="Binder M."/>
            <person name="Bloem J."/>
            <person name="Labutti K."/>
            <person name="Salamov A."/>
            <person name="Andreopoulos B."/>
            <person name="Baker S."/>
            <person name="Barry K."/>
            <person name="Bills G."/>
            <person name="Bluhm B."/>
            <person name="Cannon C."/>
            <person name="Castanera R."/>
            <person name="Culley D."/>
            <person name="Daum C."/>
            <person name="Ezra D."/>
            <person name="Gonzalez J."/>
            <person name="Henrissat B."/>
            <person name="Kuo A."/>
            <person name="Liang C."/>
            <person name="Lipzen A."/>
            <person name="Lutzoni F."/>
            <person name="Magnuson J."/>
            <person name="Mondo S."/>
            <person name="Nolan M."/>
            <person name="Ohm R."/>
            <person name="Pangilinan J."/>
            <person name="Park H.-J."/>
            <person name="Ramirez L."/>
            <person name="Alfaro M."/>
            <person name="Sun H."/>
            <person name="Tritt A."/>
            <person name="Yoshinaga Y."/>
            <person name="Zwiers L.-H."/>
            <person name="Turgeon B."/>
            <person name="Goodwin S."/>
            <person name="Spatafora J."/>
            <person name="Crous P."/>
            <person name="Grigoriev I."/>
        </authorList>
    </citation>
    <scope>NUCLEOTIDE SEQUENCE</scope>
    <source>
        <strain evidence="2">CBS 133067</strain>
    </source>
</reference>
<name>A0A9P4M8R3_9PEZI</name>
<dbReference type="GO" id="GO:0006694">
    <property type="term" value="P:steroid biosynthetic process"/>
    <property type="evidence" value="ECO:0007669"/>
    <property type="project" value="InterPro"/>
</dbReference>
<comment type="caution">
    <text evidence="2">The sequence shown here is derived from an EMBL/GenBank/DDBJ whole genome shotgun (WGS) entry which is preliminary data.</text>
</comment>
<accession>A0A9P4M8R3</accession>
<dbReference type="SUPFAM" id="SSF51735">
    <property type="entry name" value="NAD(P)-binding Rossmann-fold domains"/>
    <property type="match status" value="1"/>
</dbReference>
<gene>
    <name evidence="2" type="ORF">NA57DRAFT_75860</name>
</gene>
<dbReference type="Pfam" id="PF01073">
    <property type="entry name" value="3Beta_HSD"/>
    <property type="match status" value="1"/>
</dbReference>
<keyword evidence="3" id="KW-1185">Reference proteome</keyword>
<dbReference type="GO" id="GO:0016616">
    <property type="term" value="F:oxidoreductase activity, acting on the CH-OH group of donors, NAD or NADP as acceptor"/>
    <property type="evidence" value="ECO:0007669"/>
    <property type="project" value="InterPro"/>
</dbReference>
<proteinExistence type="predicted"/>
<dbReference type="PANTHER" id="PTHR43000">
    <property type="entry name" value="DTDP-D-GLUCOSE 4,6-DEHYDRATASE-RELATED"/>
    <property type="match status" value="1"/>
</dbReference>
<evidence type="ECO:0000313" key="3">
    <source>
        <dbReference type="Proteomes" id="UP000799772"/>
    </source>
</evidence>
<dbReference type="Gene3D" id="3.40.50.720">
    <property type="entry name" value="NAD(P)-binding Rossmann-like Domain"/>
    <property type="match status" value="1"/>
</dbReference>
<dbReference type="OrthoDB" id="331544at2759"/>
<dbReference type="InterPro" id="IPR002225">
    <property type="entry name" value="3Beta_OHSteriod_DH/Estase"/>
</dbReference>
<dbReference type="AlphaFoldDB" id="A0A9P4M8R3"/>
<feature type="domain" description="3-beta hydroxysteroid dehydrogenase/isomerase" evidence="1">
    <location>
        <begin position="7"/>
        <end position="272"/>
    </location>
</feature>
<protein>
    <submittedName>
        <fullName evidence="2">C-3 sterol dehydrogenase/C-4 decarboxylase-like protein</fullName>
    </submittedName>
</protein>
<evidence type="ECO:0000313" key="2">
    <source>
        <dbReference type="EMBL" id="KAF2098622.1"/>
    </source>
</evidence>
<dbReference type="Proteomes" id="UP000799772">
    <property type="component" value="Unassembled WGS sequence"/>
</dbReference>
<dbReference type="InterPro" id="IPR036291">
    <property type="entry name" value="NAD(P)-bd_dom_sf"/>
</dbReference>
<sequence>MAEEHILVTGGTGFVGGHILNSLIELHPEYKITVFDLPASGTWVPPREDIAYVQGDIREIKDVTRAVREARPTAVIHVAGIVPTGNDRYSQRKYLKEWVFKVNVEGTKNMLEAARNGGVRAFVFTASITMVTDDNGHDYPNFDETIVPTPSLIYGQSKVAAEALVLEANSLEMATCSIRPSVICGPGDYQLVSTIQRCIAKFETPWIIGDGDGLYDFTYVTNVADAHVLAVHNLLTTKTAAGEAFFITNGQPIPFRAFCLQIWAHFGHTPPFEVHIPKPIAWVAAYCAEWVTYFNGTEATLSRGSVKDYCQLAYANIDKARRILGYEPRVSLDVGLKTSCDELRERLKAKMKGL</sequence>
<evidence type="ECO:0000259" key="1">
    <source>
        <dbReference type="Pfam" id="PF01073"/>
    </source>
</evidence>